<comment type="similarity">
    <text evidence="2">Belongs to the SNF2/RAD54 helicase family.</text>
</comment>
<dbReference type="Gene3D" id="1.20.120.850">
    <property type="entry name" value="SWI2/SNF2 ATPases, N-terminal domain"/>
    <property type="match status" value="1"/>
</dbReference>
<dbReference type="InterPro" id="IPR000330">
    <property type="entry name" value="SNF2_N"/>
</dbReference>
<feature type="region of interest" description="Disordered" evidence="9">
    <location>
        <begin position="1093"/>
        <end position="1116"/>
    </location>
</feature>
<name>A0A813RNF3_9BILA</name>
<dbReference type="GO" id="GO:0005634">
    <property type="term" value="C:nucleus"/>
    <property type="evidence" value="ECO:0007669"/>
    <property type="project" value="UniProtKB-SubCell"/>
</dbReference>
<gene>
    <name evidence="12" type="ORF">JXQ802_LOCUS2803</name>
    <name evidence="13" type="ORF">PYM288_LOCUS3708</name>
</gene>
<dbReference type="InterPro" id="IPR049730">
    <property type="entry name" value="SNF2/RAD54-like_C"/>
</dbReference>
<evidence type="ECO:0000256" key="2">
    <source>
        <dbReference type="ARBA" id="ARBA00007025"/>
    </source>
</evidence>
<feature type="region of interest" description="Disordered" evidence="9">
    <location>
        <begin position="269"/>
        <end position="308"/>
    </location>
</feature>
<sequence>MGKRGRPPKRKSVTSTTTKVDQCYTILSSDEESGKKEEILRLPSPSQRRGIGNERDETVIITPPDRTASLTNNIEKNTPTTRSNNNTKKKITINHNDKNSDASGDTDATEVYSINNDDNDEDYNETPSKISPPKRKRKPPVIKVNHDLSENSDDDLTYSRRSINIKQKKRQETSSSSSLSSDDSQSRKRARPPIPTFKRAQAKKKKKKLDETSDDDDIITDEDYNTDVEKMDDKALIKKTERRMLNDEDLTIMTKKALEDERQRVQRIQERQSQLPQSSQIVIDDDDDDDDDNNNNNNNIDNNVKKQDQEKETKSLIFEYDSNTSEPLIWVLPELISKMKPHQLDGTMFLWENVYESVARIKKDNTGTGCILAHHMGLGKTFQLISFLHTIFKHSDITCTRTCLILCPVNVISNWAAEFSHWLVGVRPSIKVYQFSLFKTKSARWERLEKWNDKGGVMLMGYEIYRRLSNDADYNFFLSDPGPDIIVCDEGHVLKNAKAGISKALNKIRTKRRIILTGTPLQNNLREYYYMVHFVKPHLLGTYREFKNQFIDPIRAGQHKDSNIYAVQLMKRRAFALHERLKHCTHRRDFNVLRKYLPEKYEYVIKIYMCDLQKKLYNKYLQIQNIDPSAGFNTAKLFADYQYLMKVWTHPWLLRPHFIDRWKKQQKKHDDELDKIDPFFDDIFAGLSDDDVPAEDEPQKKQLVSNKRSATKTKTGESNHHRHKNDEEDGNSSSNSSSSSTSEFLALFNNTNWKQYTSTSTSTSSASSLARASTTTSSSCSTNVPCQQAMNDEWWFSFFDDTAEYDISLSGKLTFLKTLLTECEQIGDKVLLFSRSLFSLSYLEQYLKYWDSIASGKKIQADDFDAKVKPNGRWKFGIDYFRIDGSTDIATRTSYISKFNDAANIRSRLFIVSTMAGGIGINLIGSNRVVIFDCSWNPSSDLQALFRSYRLGQKKATYVYRLLSKGSMEEKIYFRQVNKQAMAQRVVDAQQLARHFTESELRELYSFKNDEDEPQEYTLQKLPDDIILRNCVEKNPTLIQNILEHDTLLENHIEEQLTREEKYYAIKELERDERQAEYQSAVAKTLANLAHNKNNNNSDNLNFNQNCSETTSNDSKKDRKLIIAPPINNYNPYQPPPPMCAQARAGISTAHEARGLERLTELLFPKEAPPLPPGKAAELPPLKELTDMPVSKDEIADINLDDEEFDPRTKKEKQKALLQEQRALVKLYNDKKKLLNPPKVPKVLKRPKKLPSVSTSFVTNPYQFMPVTLNPFDIPPRFLQGQTTCRFADLFTIDDLVYNRNDAIHQFKMHMCLWEGRFGYGVGYNHETGITYDGHKIDYTTGDLHENLQYWTAASKEALHINMLSLYFMDNIYARQFFGNASQDDIVQILERKIASYNDFHRRYPGFGGFLPWFAANGSSMNLLNGWESKVPGLDNGQLIWSIKILIETLKAKNLFNLADKYQERIELMTQTSIAVFYEAERGGIRCESGILDMFNESQITNPNNYVTRGTCLLDDPYEGELMAYFMDLYAPWTLYNYTMKERDRIWIYKRARLVRDEYNTSIQSINITQKQVTVQRGFWFSSHEQWKYFYLPYQDIDLQKRLFTNGEKVRVYHSAQNHIPGLYASVASDAKPGTYQVDYWSACGIQQIAFQPIEHESVVTPYASFPVIMANESIGLAWYLNMLQGPAMQNMYGSTEATNINGKSISPVITWDSKITTVVAMLSSHLIDITREILKRDGTYERFYNITEYEWLQVFGSKPLLGEDLPWSLPSAKIPRPTDGLPDFTQCRSILEQMGSEHLSHLFAAKDPAYKDSPSVSKLVDEKSSSHHSLFHTSGTHPVAVSHRKKVSSSSLSSIKKSKLKLSSKDKKLLKLYSRQLSHIETTLDAIESLTKSNNSEHIKNLLSYRKRANQLHGDLKNLPHSSSDVDNNDFDQMKIEIEQLINDLKSYKMNNDDPDSKNSIDCLVNFPLDVSDSENDEEIISTYF</sequence>
<accession>A0A813RNF3</accession>
<dbReference type="PANTHER" id="PTHR45797">
    <property type="entry name" value="RAD54-LIKE"/>
    <property type="match status" value="1"/>
</dbReference>
<dbReference type="PROSITE" id="PS51194">
    <property type="entry name" value="HELICASE_CTER"/>
    <property type="match status" value="1"/>
</dbReference>
<organism evidence="13 14">
    <name type="scientific">Rotaria sordida</name>
    <dbReference type="NCBI Taxonomy" id="392033"/>
    <lineage>
        <taxon>Eukaryota</taxon>
        <taxon>Metazoa</taxon>
        <taxon>Spiralia</taxon>
        <taxon>Gnathifera</taxon>
        <taxon>Rotifera</taxon>
        <taxon>Eurotatoria</taxon>
        <taxon>Bdelloidea</taxon>
        <taxon>Philodinida</taxon>
        <taxon>Philodinidae</taxon>
        <taxon>Rotaria</taxon>
    </lineage>
</organism>
<dbReference type="Pfam" id="PF00176">
    <property type="entry name" value="SNF2-rel_dom"/>
    <property type="match status" value="1"/>
</dbReference>
<dbReference type="Pfam" id="PF26157">
    <property type="entry name" value="SGL_GH162"/>
    <property type="match status" value="1"/>
</dbReference>
<dbReference type="InterPro" id="IPR014001">
    <property type="entry name" value="Helicase_ATP-bd"/>
</dbReference>
<reference evidence="13" key="1">
    <citation type="submission" date="2021-02" db="EMBL/GenBank/DDBJ databases">
        <authorList>
            <person name="Nowell W R."/>
        </authorList>
    </citation>
    <scope>NUCLEOTIDE SEQUENCE</scope>
</reference>
<dbReference type="CDD" id="cd24165">
    <property type="entry name" value="TfSGL-like"/>
    <property type="match status" value="1"/>
</dbReference>
<feature type="region of interest" description="Disordered" evidence="9">
    <location>
        <begin position="1166"/>
        <end position="1188"/>
    </location>
</feature>
<dbReference type="InterPro" id="IPR058773">
    <property type="entry name" value="SGL_GH162"/>
</dbReference>
<keyword evidence="3" id="KW-0547">Nucleotide-binding</keyword>
<comment type="caution">
    <text evidence="13">The sequence shown here is derived from an EMBL/GenBank/DDBJ whole genome shotgun (WGS) entry which is preliminary data.</text>
</comment>
<feature type="region of interest" description="Disordered" evidence="9">
    <location>
        <begin position="1"/>
        <end position="220"/>
    </location>
</feature>
<dbReference type="EMBL" id="CAJNOL010000036">
    <property type="protein sequence ID" value="CAF0772776.1"/>
    <property type="molecule type" value="Genomic_DNA"/>
</dbReference>
<protein>
    <recommendedName>
        <fullName evidence="16">Transcriptional regulator ATRX</fullName>
    </recommendedName>
</protein>
<keyword evidence="6" id="KW-0067">ATP-binding</keyword>
<feature type="compositionally biased region" description="Low complexity" evidence="9">
    <location>
        <begin position="174"/>
        <end position="183"/>
    </location>
</feature>
<dbReference type="Gene3D" id="3.40.50.300">
    <property type="entry name" value="P-loop containing nucleotide triphosphate hydrolases"/>
    <property type="match status" value="2"/>
</dbReference>
<dbReference type="SUPFAM" id="SSF52540">
    <property type="entry name" value="P-loop containing nucleoside triphosphate hydrolases"/>
    <property type="match status" value="2"/>
</dbReference>
<evidence type="ECO:0000259" key="11">
    <source>
        <dbReference type="PROSITE" id="PS51194"/>
    </source>
</evidence>
<feature type="compositionally biased region" description="Low complexity" evidence="9">
    <location>
        <begin position="76"/>
        <end position="86"/>
    </location>
</feature>
<dbReference type="SMART" id="SM00490">
    <property type="entry name" value="HELICc"/>
    <property type="match status" value="1"/>
</dbReference>
<dbReference type="SMART" id="SM00487">
    <property type="entry name" value="DEXDc"/>
    <property type="match status" value="1"/>
</dbReference>
<feature type="region of interest" description="Disordered" evidence="9">
    <location>
        <begin position="691"/>
        <end position="738"/>
    </location>
</feature>
<dbReference type="GO" id="GO:0005524">
    <property type="term" value="F:ATP binding"/>
    <property type="evidence" value="ECO:0007669"/>
    <property type="project" value="UniProtKB-KW"/>
</dbReference>
<evidence type="ECO:0000256" key="7">
    <source>
        <dbReference type="ARBA" id="ARBA00023125"/>
    </source>
</evidence>
<evidence type="ECO:0000256" key="9">
    <source>
        <dbReference type="SAM" id="MobiDB-lite"/>
    </source>
</evidence>
<dbReference type="InterPro" id="IPR001650">
    <property type="entry name" value="Helicase_C-like"/>
</dbReference>
<evidence type="ECO:0000256" key="6">
    <source>
        <dbReference type="ARBA" id="ARBA00022840"/>
    </source>
</evidence>
<evidence type="ECO:0000256" key="8">
    <source>
        <dbReference type="ARBA" id="ARBA00023242"/>
    </source>
</evidence>
<feature type="compositionally biased region" description="Basic residues" evidence="9">
    <location>
        <begin position="1"/>
        <end position="12"/>
    </location>
</feature>
<evidence type="ECO:0000256" key="3">
    <source>
        <dbReference type="ARBA" id="ARBA00022741"/>
    </source>
</evidence>
<dbReference type="PROSITE" id="PS51192">
    <property type="entry name" value="HELICASE_ATP_BIND_1"/>
    <property type="match status" value="1"/>
</dbReference>
<dbReference type="CDD" id="cd18793">
    <property type="entry name" value="SF2_C_SNF"/>
    <property type="match status" value="1"/>
</dbReference>
<evidence type="ECO:0000313" key="12">
    <source>
        <dbReference type="EMBL" id="CAF0772776.1"/>
    </source>
</evidence>
<feature type="domain" description="Helicase ATP-binding" evidence="10">
    <location>
        <begin position="361"/>
        <end position="538"/>
    </location>
</feature>
<feature type="domain" description="Helicase C-terminal" evidence="11">
    <location>
        <begin position="815"/>
        <end position="1000"/>
    </location>
</feature>
<proteinExistence type="inferred from homology"/>
<dbReference type="InterPro" id="IPR027417">
    <property type="entry name" value="P-loop_NTPase"/>
</dbReference>
<dbReference type="Proteomes" id="UP000663854">
    <property type="component" value="Unassembled WGS sequence"/>
</dbReference>
<evidence type="ECO:0000313" key="13">
    <source>
        <dbReference type="EMBL" id="CAF0782786.1"/>
    </source>
</evidence>
<dbReference type="Gene3D" id="3.40.50.10810">
    <property type="entry name" value="Tandem AAA-ATPase domain"/>
    <property type="match status" value="1"/>
</dbReference>
<dbReference type="GO" id="GO:0016887">
    <property type="term" value="F:ATP hydrolysis activity"/>
    <property type="evidence" value="ECO:0007669"/>
    <property type="project" value="InterPro"/>
</dbReference>
<dbReference type="EMBL" id="CAJNOH010000030">
    <property type="protein sequence ID" value="CAF0782786.1"/>
    <property type="molecule type" value="Genomic_DNA"/>
</dbReference>
<keyword evidence="7" id="KW-0238">DNA-binding</keyword>
<evidence type="ECO:0000256" key="1">
    <source>
        <dbReference type="ARBA" id="ARBA00004123"/>
    </source>
</evidence>
<evidence type="ECO:0000313" key="15">
    <source>
        <dbReference type="Proteomes" id="UP000663870"/>
    </source>
</evidence>
<dbReference type="InterPro" id="IPR044574">
    <property type="entry name" value="ARIP4-like"/>
</dbReference>
<evidence type="ECO:0000256" key="5">
    <source>
        <dbReference type="ARBA" id="ARBA00022806"/>
    </source>
</evidence>
<feature type="compositionally biased region" description="Low complexity" evidence="9">
    <location>
        <begin position="1093"/>
        <end position="1106"/>
    </location>
</feature>
<keyword evidence="5" id="KW-0347">Helicase</keyword>
<dbReference type="Proteomes" id="UP000663870">
    <property type="component" value="Unassembled WGS sequence"/>
</dbReference>
<evidence type="ECO:0000313" key="14">
    <source>
        <dbReference type="Proteomes" id="UP000663854"/>
    </source>
</evidence>
<dbReference type="InterPro" id="IPR038718">
    <property type="entry name" value="SNF2-like_sf"/>
</dbReference>
<evidence type="ECO:0000259" key="10">
    <source>
        <dbReference type="PROSITE" id="PS51192"/>
    </source>
</evidence>
<dbReference type="PANTHER" id="PTHR45797:SF3">
    <property type="entry name" value="TRANSCRIPTIONAL REGULATOR ATRX HOMOLOG"/>
    <property type="match status" value="1"/>
</dbReference>
<dbReference type="Pfam" id="PF00271">
    <property type="entry name" value="Helicase_C"/>
    <property type="match status" value="1"/>
</dbReference>
<comment type="subcellular location">
    <subcellularLocation>
        <location evidence="1">Nucleus</location>
    </subcellularLocation>
</comment>
<dbReference type="GO" id="GO:0003677">
    <property type="term" value="F:DNA binding"/>
    <property type="evidence" value="ECO:0007669"/>
    <property type="project" value="UniProtKB-KW"/>
</dbReference>
<dbReference type="GO" id="GO:0004386">
    <property type="term" value="F:helicase activity"/>
    <property type="evidence" value="ECO:0007669"/>
    <property type="project" value="UniProtKB-KW"/>
</dbReference>
<evidence type="ECO:0008006" key="16">
    <source>
        <dbReference type="Google" id="ProtNLM"/>
    </source>
</evidence>
<keyword evidence="4" id="KW-0378">Hydrolase</keyword>
<keyword evidence="8" id="KW-0539">Nucleus</keyword>
<keyword evidence="15" id="KW-1185">Reference proteome</keyword>
<feature type="compositionally biased region" description="Acidic residues" evidence="9">
    <location>
        <begin position="283"/>
        <end position="293"/>
    </location>
</feature>
<evidence type="ECO:0000256" key="4">
    <source>
        <dbReference type="ARBA" id="ARBA00022801"/>
    </source>
</evidence>